<proteinExistence type="predicted"/>
<dbReference type="InterPro" id="IPR002104">
    <property type="entry name" value="Integrase_catalytic"/>
</dbReference>
<protein>
    <submittedName>
        <fullName evidence="3">Integrase</fullName>
    </submittedName>
</protein>
<name>A0A267D1I6_PSEFR</name>
<dbReference type="CDD" id="cd00397">
    <property type="entry name" value="DNA_BRE_C"/>
    <property type="match status" value="1"/>
</dbReference>
<dbReference type="InterPro" id="IPR050090">
    <property type="entry name" value="Tyrosine_recombinase_XerCD"/>
</dbReference>
<dbReference type="AlphaFoldDB" id="A0A267D1I6"/>
<sequence>MNEEFLVETLDHVDLFQRFSGGKTRKHAFYKFPYIKWPNNEPCHIANLYLLKLSKKHEQISADGRRQDSKGGTIGQYASNISQLIRRCWHYRVDPYHITDKFFEDFIIELIEEPNPRKPDKPKRADRTTINIGRECLKFLAWIGEFYGDLNFVSPKGTIKLTTEEVIRTFNNQHKVTTTISHHSFPLPFREHTRSPISEHNIDKMVQAVNDSGKSEFLKARHLALLTLLQHTGARRSEIASLTTSSLRDALLMKYPMLKLVTLKRGEAFVREVPVNAIALNEVKKYLAARQKLIKAHPENQNDYLLISEITAKPIAPETITSIVSKIRESAGIEEQACAHMFRHAFITNLFRLLVERHKYESKDEFQAALISDKEFLRKVREWTGHKSIESLRDYLTKVFEGDKSIGDAAESVHKTNTLTLYQKNSDALYNEFKLKKITPDEFMRRSDELMALRDLELSRYDGQPKSL</sequence>
<dbReference type="Pfam" id="PF00589">
    <property type="entry name" value="Phage_integrase"/>
    <property type="match status" value="1"/>
</dbReference>
<organism evidence="3 4">
    <name type="scientific">Pseudomonas fragi</name>
    <dbReference type="NCBI Taxonomy" id="296"/>
    <lineage>
        <taxon>Bacteria</taxon>
        <taxon>Pseudomonadati</taxon>
        <taxon>Pseudomonadota</taxon>
        <taxon>Gammaproteobacteria</taxon>
        <taxon>Pseudomonadales</taxon>
        <taxon>Pseudomonadaceae</taxon>
        <taxon>Pseudomonas</taxon>
    </lineage>
</organism>
<evidence type="ECO:0000313" key="3">
    <source>
        <dbReference type="EMBL" id="PAA05273.1"/>
    </source>
</evidence>
<dbReference type="SUPFAM" id="SSF56349">
    <property type="entry name" value="DNA breaking-rejoining enzymes"/>
    <property type="match status" value="1"/>
</dbReference>
<evidence type="ECO:0000256" key="2">
    <source>
        <dbReference type="ARBA" id="ARBA00023172"/>
    </source>
</evidence>
<dbReference type="GO" id="GO:0006310">
    <property type="term" value="P:DNA recombination"/>
    <property type="evidence" value="ECO:0007669"/>
    <property type="project" value="UniProtKB-KW"/>
</dbReference>
<gene>
    <name evidence="3" type="ORF">CJU81_21975</name>
</gene>
<dbReference type="OrthoDB" id="8533280at2"/>
<accession>A0A267D1I6</accession>
<dbReference type="RefSeq" id="WP_095018412.1">
    <property type="nucleotide sequence ID" value="NZ_CP129917.1"/>
</dbReference>
<evidence type="ECO:0000256" key="1">
    <source>
        <dbReference type="ARBA" id="ARBA00022908"/>
    </source>
</evidence>
<dbReference type="GO" id="GO:0003677">
    <property type="term" value="F:DNA binding"/>
    <property type="evidence" value="ECO:0007669"/>
    <property type="project" value="InterPro"/>
</dbReference>
<dbReference type="GO" id="GO:0015074">
    <property type="term" value="P:DNA integration"/>
    <property type="evidence" value="ECO:0007669"/>
    <property type="project" value="UniProtKB-KW"/>
</dbReference>
<reference evidence="3 4" key="1">
    <citation type="submission" date="2017-08" db="EMBL/GenBank/DDBJ databases">
        <title>Genomic and metabolic characterisation of spoilage-associated Pseudomonas species.</title>
        <authorList>
            <person name="Stanborough T."/>
            <person name="Fegan N."/>
            <person name="Powell S.M."/>
            <person name="Singh T."/>
            <person name="Tamplin M.L."/>
            <person name="Chandry P.S."/>
        </authorList>
    </citation>
    <scope>NUCLEOTIDE SEQUENCE [LARGE SCALE GENOMIC DNA]</scope>
    <source>
        <strain evidence="3 4">F1801</strain>
    </source>
</reference>
<keyword evidence="1" id="KW-0229">DNA integration</keyword>
<dbReference type="Proteomes" id="UP000215861">
    <property type="component" value="Unassembled WGS sequence"/>
</dbReference>
<dbReference type="Gene3D" id="1.10.443.10">
    <property type="entry name" value="Intergrase catalytic core"/>
    <property type="match status" value="1"/>
</dbReference>
<dbReference type="InterPro" id="IPR013762">
    <property type="entry name" value="Integrase-like_cat_sf"/>
</dbReference>
<dbReference type="PANTHER" id="PTHR30349">
    <property type="entry name" value="PHAGE INTEGRASE-RELATED"/>
    <property type="match status" value="1"/>
</dbReference>
<dbReference type="InterPro" id="IPR011010">
    <property type="entry name" value="DNA_brk_join_enz"/>
</dbReference>
<keyword evidence="2" id="KW-0233">DNA recombination</keyword>
<dbReference type="EMBL" id="NQKQ01000035">
    <property type="protein sequence ID" value="PAA05273.1"/>
    <property type="molecule type" value="Genomic_DNA"/>
</dbReference>
<evidence type="ECO:0000313" key="4">
    <source>
        <dbReference type="Proteomes" id="UP000215861"/>
    </source>
</evidence>
<comment type="caution">
    <text evidence="3">The sequence shown here is derived from an EMBL/GenBank/DDBJ whole genome shotgun (WGS) entry which is preliminary data.</text>
</comment>
<dbReference type="PROSITE" id="PS51898">
    <property type="entry name" value="TYR_RECOMBINASE"/>
    <property type="match status" value="1"/>
</dbReference>